<organism evidence="11">
    <name type="scientific">Liquorilactobacillus oeni</name>
    <dbReference type="NCBI Taxonomy" id="303241"/>
    <lineage>
        <taxon>Bacteria</taxon>
        <taxon>Bacillati</taxon>
        <taxon>Bacillota</taxon>
        <taxon>Bacilli</taxon>
        <taxon>Lactobacillales</taxon>
        <taxon>Lactobacillaceae</taxon>
        <taxon>Liquorilactobacillus</taxon>
    </lineage>
</organism>
<evidence type="ECO:0000256" key="3">
    <source>
        <dbReference type="ARBA" id="ARBA00009677"/>
    </source>
</evidence>
<dbReference type="AlphaFoldDB" id="A0A0A7RG37"/>
<evidence type="ECO:0000256" key="5">
    <source>
        <dbReference type="ARBA" id="ARBA00022525"/>
    </source>
</evidence>
<gene>
    <name evidence="7 11" type="primary">flgK</name>
</gene>
<dbReference type="InterPro" id="IPR010930">
    <property type="entry name" value="Flg_bb/hook_C_dom"/>
</dbReference>
<evidence type="ECO:0000256" key="7">
    <source>
        <dbReference type="RuleBase" id="RU362065"/>
    </source>
</evidence>
<dbReference type="PANTHER" id="PTHR30033">
    <property type="entry name" value="FLAGELLAR HOOK-ASSOCIATED PROTEIN 1"/>
    <property type="match status" value="1"/>
</dbReference>
<dbReference type="GO" id="GO:0005198">
    <property type="term" value="F:structural molecule activity"/>
    <property type="evidence" value="ECO:0007669"/>
    <property type="project" value="UniProtKB-UniRule"/>
</dbReference>
<dbReference type="SUPFAM" id="SSF64518">
    <property type="entry name" value="Phase 1 flagellin"/>
    <property type="match status" value="1"/>
</dbReference>
<dbReference type="PANTHER" id="PTHR30033:SF1">
    <property type="entry name" value="FLAGELLAR HOOK-ASSOCIATED PROTEIN 1"/>
    <property type="match status" value="1"/>
</dbReference>
<dbReference type="GO" id="GO:0005576">
    <property type="term" value="C:extracellular region"/>
    <property type="evidence" value="ECO:0007669"/>
    <property type="project" value="UniProtKB-SubCell"/>
</dbReference>
<dbReference type="NCBIfam" id="TIGR02492">
    <property type="entry name" value="flgK_ends"/>
    <property type="match status" value="1"/>
</dbReference>
<evidence type="ECO:0000256" key="2">
    <source>
        <dbReference type="ARBA" id="ARBA00004613"/>
    </source>
</evidence>
<dbReference type="EMBL" id="KM886868">
    <property type="protein sequence ID" value="AJA34175.1"/>
    <property type="molecule type" value="Genomic_DNA"/>
</dbReference>
<dbReference type="InterPro" id="IPR002371">
    <property type="entry name" value="FlgK"/>
</dbReference>
<evidence type="ECO:0000259" key="8">
    <source>
        <dbReference type="Pfam" id="PF00460"/>
    </source>
</evidence>
<evidence type="ECO:0000256" key="4">
    <source>
        <dbReference type="ARBA" id="ARBA00016244"/>
    </source>
</evidence>
<accession>A0A0A7RG37</accession>
<comment type="subcellular location">
    <subcellularLocation>
        <location evidence="1 7">Bacterial flagellum</location>
    </subcellularLocation>
    <subcellularLocation>
        <location evidence="2 7">Secreted</location>
    </subcellularLocation>
</comment>
<feature type="domain" description="Flagellar basal-body/hook protein C-terminal" evidence="9">
    <location>
        <begin position="465"/>
        <end position="503"/>
    </location>
</feature>
<sequence length="507" mass="53824">MVGLFGTLGTATSGMSANQVALQTSSHNIANTNTDGYSRQRVLLQTSTPYSLTGVGTLGTGVQSGGVERIVDDFVRGQIRDSNSQYQFSNQKSDSLGQLEDMFNEPSDNGLLAQMSTLTSSWTQLANNPELGTDKTLVVQNASTFADTLRAMATNINQLKDDTVDSTAKGALDFNEKVKQLQDLNEQIYKLTSQGETPNDLLDSRDSVLKDLSGLASITVTTDKFGRAFVQSGGQDILTADSRATLSVVIGSQDGQSVIAAGGDAVNGKTTLSASYPQGTILLTKEGTDGQSEYSQLEMPSGTLGGLQDSINEIQDRLQELNDFAGTVAKTTNLIVTDGEQSTSGFFEIGADSASYAQNFQVSEAVMNDPTSIAAGKTGSAGDGSRALALSKLSTAKFGYPVSDEELSSYDPDTMQFTQETTGKNFADAFNNMVTKNGISKQQADNTSAAQLSVLNQLEYKNESTSGVSLNEEMSDVIRFQQGFQANARILSVVSEMLDTLINRTGA</sequence>
<dbReference type="InterPro" id="IPR001444">
    <property type="entry name" value="Flag_bb_rod_N"/>
</dbReference>
<comment type="similarity">
    <text evidence="3 7">Belongs to the flagella basal body rod proteins family.</text>
</comment>
<dbReference type="Pfam" id="PF06429">
    <property type="entry name" value="Flg_bbr_C"/>
    <property type="match status" value="1"/>
</dbReference>
<proteinExistence type="inferred from homology"/>
<dbReference type="PRINTS" id="PR01005">
    <property type="entry name" value="FLGHOOKAP1"/>
</dbReference>
<keyword evidence="6 7" id="KW-0975">Bacterial flagellum</keyword>
<dbReference type="GO" id="GO:0044780">
    <property type="term" value="P:bacterial-type flagellum assembly"/>
    <property type="evidence" value="ECO:0007669"/>
    <property type="project" value="InterPro"/>
</dbReference>
<reference evidence="11" key="1">
    <citation type="journal article" date="2014" name="Appl. Environ. Microbiol.">
        <title>Detection and genomic characterization of motility in Lactobacillus curvatus: confirmation of motility in a species outside the Lactobacillus salivarius clade.</title>
        <authorList>
            <person name="Cousin F.J."/>
            <person name="Lynch S.M."/>
            <person name="Harris H.M."/>
            <person name="McCann A."/>
            <person name="Lynch D.B."/>
            <person name="Neville B.A."/>
            <person name="Irisawa T."/>
            <person name="Okada S."/>
            <person name="Endo A."/>
            <person name="O'Toole P.W."/>
        </authorList>
    </citation>
    <scope>NUCLEOTIDE SEQUENCE</scope>
    <source>
        <strain evidence="11">DSM 19972</strain>
    </source>
</reference>
<dbReference type="Pfam" id="PF22638">
    <property type="entry name" value="FlgK_D1"/>
    <property type="match status" value="1"/>
</dbReference>
<feature type="domain" description="Flagellar hook-associated protein FlgK helical" evidence="10">
    <location>
        <begin position="96"/>
        <end position="339"/>
    </location>
</feature>
<keyword evidence="11" id="KW-0282">Flagellum</keyword>
<feature type="domain" description="Flagellar basal body rod protein N-terminal" evidence="8">
    <location>
        <begin position="10"/>
        <end position="37"/>
    </location>
</feature>
<dbReference type="InterPro" id="IPR053927">
    <property type="entry name" value="FlgK_helical"/>
</dbReference>
<protein>
    <recommendedName>
        <fullName evidence="4 7">Flagellar hook-associated protein 1</fullName>
        <shortName evidence="7">HAP1</shortName>
    </recommendedName>
</protein>
<dbReference type="Pfam" id="PF00460">
    <property type="entry name" value="Flg_bb_rod"/>
    <property type="match status" value="1"/>
</dbReference>
<evidence type="ECO:0000259" key="10">
    <source>
        <dbReference type="Pfam" id="PF22638"/>
    </source>
</evidence>
<keyword evidence="11" id="KW-0966">Cell projection</keyword>
<evidence type="ECO:0000313" key="11">
    <source>
        <dbReference type="EMBL" id="AJA34175.1"/>
    </source>
</evidence>
<evidence type="ECO:0000256" key="1">
    <source>
        <dbReference type="ARBA" id="ARBA00004365"/>
    </source>
</evidence>
<keyword evidence="5 7" id="KW-0964">Secreted</keyword>
<evidence type="ECO:0000256" key="6">
    <source>
        <dbReference type="ARBA" id="ARBA00023143"/>
    </source>
</evidence>
<evidence type="ECO:0000259" key="9">
    <source>
        <dbReference type="Pfam" id="PF06429"/>
    </source>
</evidence>
<keyword evidence="11" id="KW-0969">Cilium</keyword>
<name>A0A0A7RG37_9LACO</name>
<dbReference type="GO" id="GO:0009424">
    <property type="term" value="C:bacterial-type flagellum hook"/>
    <property type="evidence" value="ECO:0007669"/>
    <property type="project" value="UniProtKB-UniRule"/>
</dbReference>